<dbReference type="PANTHER" id="PTHR31528">
    <property type="entry name" value="4-AMINO-5-HYDROXYMETHYL-2-METHYLPYRIMIDINE PHOSPHATE SYNTHASE THI11-RELATED"/>
    <property type="match status" value="1"/>
</dbReference>
<name>C8XFU8_NAKMY</name>
<dbReference type="Pfam" id="PF09084">
    <property type="entry name" value="NMT1"/>
    <property type="match status" value="1"/>
</dbReference>
<dbReference type="RefSeq" id="WP_015746962.1">
    <property type="nucleotide sequence ID" value="NC_013235.1"/>
</dbReference>
<dbReference type="InParanoid" id="C8XFU8"/>
<dbReference type="GO" id="GO:0009228">
    <property type="term" value="P:thiamine biosynthetic process"/>
    <property type="evidence" value="ECO:0007669"/>
    <property type="project" value="InterPro"/>
</dbReference>
<reference evidence="3 4" key="2">
    <citation type="journal article" date="2010" name="Stand. Genomic Sci.">
        <title>Complete genome sequence of Nakamurella multipartita type strain (Y-104).</title>
        <authorList>
            <person name="Tice H."/>
            <person name="Mayilraj S."/>
            <person name="Sims D."/>
            <person name="Lapidus A."/>
            <person name="Nolan M."/>
            <person name="Lucas S."/>
            <person name="Glavina Del Rio T."/>
            <person name="Copeland A."/>
            <person name="Cheng J.F."/>
            <person name="Meincke L."/>
            <person name="Bruce D."/>
            <person name="Goodwin L."/>
            <person name="Pitluck S."/>
            <person name="Ivanova N."/>
            <person name="Mavromatis K."/>
            <person name="Ovchinnikova G."/>
            <person name="Pati A."/>
            <person name="Chen A."/>
            <person name="Palaniappan K."/>
            <person name="Land M."/>
            <person name="Hauser L."/>
            <person name="Chang Y.J."/>
            <person name="Jeffries C.D."/>
            <person name="Detter J.C."/>
            <person name="Brettin T."/>
            <person name="Rohde M."/>
            <person name="Goker M."/>
            <person name="Bristow J."/>
            <person name="Eisen J.A."/>
            <person name="Markowitz V."/>
            <person name="Hugenholtz P."/>
            <person name="Kyrpides N.C."/>
            <person name="Klenk H.P."/>
            <person name="Chen F."/>
        </authorList>
    </citation>
    <scope>NUCLEOTIDE SEQUENCE [LARGE SCALE GENOMIC DNA]</scope>
    <source>
        <strain evidence="4">ATCC 700099 / DSM 44233 / CIP 104796 / JCM 9543 / NBRC 105858 / Y-104</strain>
    </source>
</reference>
<sequence precursor="true">MRTPLRRASLVAPLLVLLTALVACSSGASAGSGTGTPSSAAASGSGSAPAGERTAVRFALDWTPNTNHTGLYVAQQQGWFEQAGIDLQILPYNTALPETLVDAGNAEFGVSFQDSTTVAQAAGADIVSVLAVLQHWATGIGVRADRTDLNSPKDLDGKTYAGFGGPTEEPLLKTVIRDDGGTGEFTTVTLGTSAYEALYSGNVDFTIPFLAWEGIEAEHNGTPMKYFKYTDYGFPDAYSVVIIGNRSWLAEHPDVAKAFVQTLQRGYQFAADQPDEAAALLIAANPGAFPDESLVTESQQLLATKYMKNDTGTVGPQTQAQWAAYGSFLYDNGLLIGPDGAPLTAEPDYSTLFTDEYLSS</sequence>
<reference evidence="4" key="1">
    <citation type="submission" date="2009-09" db="EMBL/GenBank/DDBJ databases">
        <title>The complete genome of Nakamurella multipartita DSM 44233.</title>
        <authorList>
            <consortium name="US DOE Joint Genome Institute (JGI-PGF)"/>
            <person name="Lucas S."/>
            <person name="Copeland A."/>
            <person name="Lapidus A."/>
            <person name="Glavina del Rio T."/>
            <person name="Dalin E."/>
            <person name="Tice H."/>
            <person name="Bruce D."/>
            <person name="Goodwin L."/>
            <person name="Pitluck S."/>
            <person name="Kyrpides N."/>
            <person name="Mavromatis K."/>
            <person name="Ivanova N."/>
            <person name="Ovchinnikova G."/>
            <person name="Sims D."/>
            <person name="Meincke L."/>
            <person name="Brettin T."/>
            <person name="Detter J.C."/>
            <person name="Han C."/>
            <person name="Larimer F."/>
            <person name="Land M."/>
            <person name="Hauser L."/>
            <person name="Markowitz V."/>
            <person name="Cheng J.-F."/>
            <person name="Hugenholtz P."/>
            <person name="Woyke T."/>
            <person name="Wu D."/>
            <person name="Klenk H.-P."/>
            <person name="Eisen J.A."/>
        </authorList>
    </citation>
    <scope>NUCLEOTIDE SEQUENCE [LARGE SCALE GENOMIC DNA]</scope>
    <source>
        <strain evidence="4">ATCC 700099 / DSM 44233 / CIP 104796 / JCM 9543 / NBRC 105858 / Y-104</strain>
    </source>
</reference>
<evidence type="ECO:0000259" key="2">
    <source>
        <dbReference type="Pfam" id="PF09084"/>
    </source>
</evidence>
<dbReference type="AlphaFoldDB" id="C8XFU8"/>
<dbReference type="eggNOG" id="COG0715">
    <property type="taxonomic scope" value="Bacteria"/>
</dbReference>
<dbReference type="PROSITE" id="PS51257">
    <property type="entry name" value="PROKAR_LIPOPROTEIN"/>
    <property type="match status" value="1"/>
</dbReference>
<dbReference type="SUPFAM" id="SSF53850">
    <property type="entry name" value="Periplasmic binding protein-like II"/>
    <property type="match status" value="1"/>
</dbReference>
<accession>C8XFU8</accession>
<feature type="domain" description="SsuA/THI5-like" evidence="2">
    <location>
        <begin position="65"/>
        <end position="277"/>
    </location>
</feature>
<dbReference type="InterPro" id="IPR015168">
    <property type="entry name" value="SsuA/THI5"/>
</dbReference>
<gene>
    <name evidence="3" type="ordered locus">Namu_1669</name>
</gene>
<dbReference type="Gene3D" id="3.40.190.10">
    <property type="entry name" value="Periplasmic binding protein-like II"/>
    <property type="match status" value="2"/>
</dbReference>
<dbReference type="STRING" id="479431.Namu_1669"/>
<dbReference type="HOGENOM" id="CLU_028871_6_1_11"/>
<evidence type="ECO:0000313" key="3">
    <source>
        <dbReference type="EMBL" id="ACV78059.1"/>
    </source>
</evidence>
<dbReference type="Proteomes" id="UP000002218">
    <property type="component" value="Chromosome"/>
</dbReference>
<dbReference type="InterPro" id="IPR027939">
    <property type="entry name" value="NMT1/THI5"/>
</dbReference>
<dbReference type="KEGG" id="nml:Namu_1669"/>
<dbReference type="EMBL" id="CP001737">
    <property type="protein sequence ID" value="ACV78059.1"/>
    <property type="molecule type" value="Genomic_DNA"/>
</dbReference>
<feature type="signal peptide" evidence="1">
    <location>
        <begin position="1"/>
        <end position="30"/>
    </location>
</feature>
<organism evidence="3 4">
    <name type="scientific">Nakamurella multipartita (strain ATCC 700099 / DSM 44233 / CIP 104796 / JCM 9543 / NBRC 105858 / Y-104)</name>
    <name type="common">Microsphaera multipartita</name>
    <dbReference type="NCBI Taxonomy" id="479431"/>
    <lineage>
        <taxon>Bacteria</taxon>
        <taxon>Bacillati</taxon>
        <taxon>Actinomycetota</taxon>
        <taxon>Actinomycetes</taxon>
        <taxon>Nakamurellales</taxon>
        <taxon>Nakamurellaceae</taxon>
        <taxon>Nakamurella</taxon>
    </lineage>
</organism>
<proteinExistence type="predicted"/>
<dbReference type="OrthoDB" id="174578at2"/>
<protein>
    <submittedName>
        <fullName evidence="3">NMT1/THI5 like domain protein</fullName>
    </submittedName>
</protein>
<dbReference type="PANTHER" id="PTHR31528:SF3">
    <property type="entry name" value="THIAMINE BIOSYNTHESIS PROTEIN HI_0357-RELATED"/>
    <property type="match status" value="1"/>
</dbReference>
<evidence type="ECO:0000256" key="1">
    <source>
        <dbReference type="SAM" id="SignalP"/>
    </source>
</evidence>
<feature type="chain" id="PRO_5039250519" evidence="1">
    <location>
        <begin position="31"/>
        <end position="360"/>
    </location>
</feature>
<evidence type="ECO:0000313" key="4">
    <source>
        <dbReference type="Proteomes" id="UP000002218"/>
    </source>
</evidence>
<keyword evidence="1" id="KW-0732">Signal</keyword>
<keyword evidence="4" id="KW-1185">Reference proteome</keyword>